<dbReference type="SMART" id="SM00248">
    <property type="entry name" value="ANK"/>
    <property type="match status" value="3"/>
</dbReference>
<keyword evidence="3 4" id="KW-0040">ANK repeat</keyword>
<sequence length="488" mass="52912">MMEGVDVPPEGYSLIKAVYQRRLRLTRLLIDGGAYVNESNSRGETPLMIACMTKHADLQSASKARMVKYLLDNKADPNIQDKSGKTALMHACLEKAGPEVVSLLLMSGADPSLPDHSNCSALVYAINAADRDTLELLLKACKARGKEVIIITTDRCASGRQKTKQYLNVPPPDLEECGCPGDCASASEIESVEGPEDPFSYKELYGGQADGSSERAPLMTKSGSAPARFKLTQVLQCDPWLKCCPAVFQQRKIPSPQELQSFSPIGEFSCKASDLDLCKSVTTSLEGRDRKDTAQVLKTSDQTLSRKALRDAINYQTPFVEEKHNPREIPMGMDASLGQLSLLSDIGSIIKKGSGESNHNISGSQLTTSLIPAADTKGSKSPKGNKEILPTYQTLLPSPRRPLERMSPVSPRSRSQAPQGEEASGALVLDQTRPGFLPPLNVNPRPPVPELTVINTVSGMISYGQTHLAPPRSGLPKGTKDTNLMRRR</sequence>
<evidence type="ECO:0000256" key="4">
    <source>
        <dbReference type="PROSITE-ProRule" id="PRU00023"/>
    </source>
</evidence>
<dbReference type="AlphaFoldDB" id="A0A7L1MAW5"/>
<keyword evidence="2" id="KW-0677">Repeat</keyword>
<organism evidence="6 7">
    <name type="scientific">Bombycilla garrulus</name>
    <name type="common">Bohemian waxwing</name>
    <name type="synonym">Lanius garrulus</name>
    <dbReference type="NCBI Taxonomy" id="125297"/>
    <lineage>
        <taxon>Eukaryota</taxon>
        <taxon>Metazoa</taxon>
        <taxon>Chordata</taxon>
        <taxon>Craniata</taxon>
        <taxon>Vertebrata</taxon>
        <taxon>Euteleostomi</taxon>
        <taxon>Archelosauria</taxon>
        <taxon>Archosauria</taxon>
        <taxon>Dinosauria</taxon>
        <taxon>Saurischia</taxon>
        <taxon>Theropoda</taxon>
        <taxon>Coelurosauria</taxon>
        <taxon>Aves</taxon>
        <taxon>Neognathae</taxon>
        <taxon>Neoaves</taxon>
        <taxon>Telluraves</taxon>
        <taxon>Australaves</taxon>
        <taxon>Passeriformes</taxon>
        <taxon>Bombycillidae</taxon>
        <taxon>Bombycilla</taxon>
    </lineage>
</organism>
<feature type="region of interest" description="Disordered" evidence="5">
    <location>
        <begin position="464"/>
        <end position="488"/>
    </location>
</feature>
<evidence type="ECO:0000313" key="6">
    <source>
        <dbReference type="EMBL" id="NXN84574.1"/>
    </source>
</evidence>
<dbReference type="SUPFAM" id="SSF48403">
    <property type="entry name" value="Ankyrin repeat"/>
    <property type="match status" value="1"/>
</dbReference>
<evidence type="ECO:0000256" key="1">
    <source>
        <dbReference type="ARBA" id="ARBA00010029"/>
    </source>
</evidence>
<dbReference type="Gene3D" id="1.25.40.20">
    <property type="entry name" value="Ankyrin repeat-containing domain"/>
    <property type="match status" value="1"/>
</dbReference>
<reference evidence="6 7" key="1">
    <citation type="submission" date="2019-09" db="EMBL/GenBank/DDBJ databases">
        <title>Bird 10,000 Genomes (B10K) Project - Family phase.</title>
        <authorList>
            <person name="Zhang G."/>
        </authorList>
    </citation>
    <scope>NUCLEOTIDE SEQUENCE [LARGE SCALE GENOMIC DNA]</scope>
    <source>
        <strain evidence="6">B10K-DU-002-23</strain>
        <tissue evidence="6">Muscle</tissue>
    </source>
</reference>
<dbReference type="EMBL" id="VXBU01010920">
    <property type="protein sequence ID" value="NXN84574.1"/>
    <property type="molecule type" value="Genomic_DNA"/>
</dbReference>
<dbReference type="InterPro" id="IPR042637">
    <property type="entry name" value="AN34A/B/C"/>
</dbReference>
<dbReference type="PROSITE" id="PS50088">
    <property type="entry name" value="ANK_REPEAT"/>
    <property type="match status" value="2"/>
</dbReference>
<feature type="compositionally biased region" description="Basic and acidic residues" evidence="5">
    <location>
        <begin position="478"/>
        <end position="488"/>
    </location>
</feature>
<dbReference type="PANTHER" id="PTHR24156:SF1">
    <property type="entry name" value="ANKYRIN REPEAT DOMAIN-CONTAINING PROTEIN 34B"/>
    <property type="match status" value="1"/>
</dbReference>
<evidence type="ECO:0000256" key="5">
    <source>
        <dbReference type="SAM" id="MobiDB-lite"/>
    </source>
</evidence>
<dbReference type="InterPro" id="IPR036770">
    <property type="entry name" value="Ankyrin_rpt-contain_sf"/>
</dbReference>
<accession>A0A7L1MAW5</accession>
<feature type="region of interest" description="Disordered" evidence="5">
    <location>
        <begin position="372"/>
        <end position="423"/>
    </location>
</feature>
<comment type="caution">
    <text evidence="6">The sequence shown here is derived from an EMBL/GenBank/DDBJ whole genome shotgun (WGS) entry which is preliminary data.</text>
</comment>
<protein>
    <submittedName>
        <fullName evidence="6">AN34B protein</fullName>
    </submittedName>
</protein>
<feature type="non-terminal residue" evidence="6">
    <location>
        <position position="1"/>
    </location>
</feature>
<feature type="repeat" description="ANK" evidence="4">
    <location>
        <begin position="42"/>
        <end position="82"/>
    </location>
</feature>
<name>A0A7L1MAW5_BOMGA</name>
<dbReference type="Proteomes" id="UP000532545">
    <property type="component" value="Unassembled WGS sequence"/>
</dbReference>
<gene>
    <name evidence="6" type="primary">Ankrd34b</name>
    <name evidence="6" type="ORF">BOMGAR_R05773</name>
</gene>
<feature type="non-terminal residue" evidence="6">
    <location>
        <position position="488"/>
    </location>
</feature>
<dbReference type="InterPro" id="IPR002110">
    <property type="entry name" value="Ankyrin_rpt"/>
</dbReference>
<dbReference type="PROSITE" id="PS50297">
    <property type="entry name" value="ANK_REP_REGION"/>
    <property type="match status" value="1"/>
</dbReference>
<keyword evidence="7" id="KW-1185">Reference proteome</keyword>
<comment type="similarity">
    <text evidence="1">Belongs to the ANKRD34 family.</text>
</comment>
<evidence type="ECO:0000256" key="2">
    <source>
        <dbReference type="ARBA" id="ARBA00022737"/>
    </source>
</evidence>
<feature type="repeat" description="ANK" evidence="4">
    <location>
        <begin position="83"/>
        <end position="116"/>
    </location>
</feature>
<evidence type="ECO:0000313" key="7">
    <source>
        <dbReference type="Proteomes" id="UP000532545"/>
    </source>
</evidence>
<dbReference type="Pfam" id="PF12796">
    <property type="entry name" value="Ank_2"/>
    <property type="match status" value="1"/>
</dbReference>
<evidence type="ECO:0000256" key="3">
    <source>
        <dbReference type="ARBA" id="ARBA00023043"/>
    </source>
</evidence>
<dbReference type="OrthoDB" id="539213at2759"/>
<dbReference type="PANTHER" id="PTHR24156">
    <property type="entry name" value="ANK_REP_REGION DOMAIN-CONTAINING PROTEIN"/>
    <property type="match status" value="1"/>
</dbReference>
<proteinExistence type="inferred from homology"/>